<feature type="domain" description="SGNH hydrolase-type esterase" evidence="2">
    <location>
        <begin position="49"/>
        <end position="287"/>
    </location>
</feature>
<dbReference type="Pfam" id="PF13472">
    <property type="entry name" value="Lipase_GDSL_2"/>
    <property type="match status" value="1"/>
</dbReference>
<dbReference type="InterPro" id="IPR036514">
    <property type="entry name" value="SGNH_hydro_sf"/>
</dbReference>
<dbReference type="OrthoDB" id="154486at2"/>
<evidence type="ECO:0000313" key="3">
    <source>
        <dbReference type="EMBL" id="EFG05148.1"/>
    </source>
</evidence>
<proteinExistence type="predicted"/>
<dbReference type="RefSeq" id="WP_003959238.1">
    <property type="nucleotide sequence ID" value="NZ_CM000913.1"/>
</dbReference>
<gene>
    <name evidence="3" type="ORF">SCLAV_0072</name>
</gene>
<dbReference type="InterPro" id="IPR013830">
    <property type="entry name" value="SGNH_hydro"/>
</dbReference>
<reference evidence="3 4" key="1">
    <citation type="journal article" date="2010" name="Genome Biol. Evol.">
        <title>The sequence of a 1.8-mb bacterial linear plasmid reveals a rich evolutionary reservoir of secondary metabolic pathways.</title>
        <authorList>
            <person name="Medema M.H."/>
            <person name="Trefzer A."/>
            <person name="Kovalchuk A."/>
            <person name="van den Berg M."/>
            <person name="Mueller U."/>
            <person name="Heijne W."/>
            <person name="Wu L."/>
            <person name="Alam M.T."/>
            <person name="Ronning C.M."/>
            <person name="Nierman W.C."/>
            <person name="Bovenberg R.A.L."/>
            <person name="Breitling R."/>
            <person name="Takano E."/>
        </authorList>
    </citation>
    <scope>NUCLEOTIDE SEQUENCE [LARGE SCALE GENOMIC DNA]</scope>
    <source>
        <strain evidence="4">ATCC 27064 / DSM 738 / JCM 4710 / NBRC 13307 / NCIMB 12785 / NRRL 3585 / VKM Ac-602</strain>
    </source>
</reference>
<dbReference type="EMBL" id="CM000913">
    <property type="protein sequence ID" value="EFG05148.1"/>
    <property type="molecule type" value="Genomic_DNA"/>
</dbReference>
<evidence type="ECO:0000313" key="4">
    <source>
        <dbReference type="Proteomes" id="UP000002357"/>
    </source>
</evidence>
<feature type="signal peptide" evidence="1">
    <location>
        <begin position="1"/>
        <end position="30"/>
    </location>
</feature>
<accession>E2Q5Y8</accession>
<dbReference type="SUPFAM" id="SSF52266">
    <property type="entry name" value="SGNH hydrolase"/>
    <property type="match status" value="1"/>
</dbReference>
<sequence>MRSSRRPLALLAGAAVLTGLMIGTSPGASAESGDSRSTAAADPTYYVSLGDSLASGFQPDVQRDTNLGYTDKLFAQLKQTDPNLRHIKLGCSSETSATFINGGFCTYKDSANKTVGQLAKAVDFLTVNAARVKFVSLNIGGNDLRACFVNGAVDQACTLRTLKALDTNVGRITAAVNGASSATTNLAAANTYNPFLVSFLSGAQGQKTAFETAGAQQAFNEILARHFKANHFTLADFSTAFQSFAFTPEADLPGGGKAPANLVKLCQETFACGPLRDIHPTPSGHQLLADTMRPAL</sequence>
<keyword evidence="1" id="KW-0732">Signal</keyword>
<name>E2Q5Y8_STRCL</name>
<keyword evidence="4" id="KW-1185">Reference proteome</keyword>
<dbReference type="AlphaFoldDB" id="E2Q5Y8"/>
<dbReference type="Proteomes" id="UP000002357">
    <property type="component" value="Chromosome"/>
</dbReference>
<dbReference type="KEGG" id="sclf:BB341_27380"/>
<dbReference type="GeneID" id="93733208"/>
<evidence type="ECO:0000259" key="2">
    <source>
        <dbReference type="Pfam" id="PF13472"/>
    </source>
</evidence>
<feature type="chain" id="PRO_5003163030" evidence="1">
    <location>
        <begin position="31"/>
        <end position="296"/>
    </location>
</feature>
<dbReference type="Gene3D" id="3.40.50.1110">
    <property type="entry name" value="SGNH hydrolase"/>
    <property type="match status" value="1"/>
</dbReference>
<evidence type="ECO:0000256" key="1">
    <source>
        <dbReference type="SAM" id="SignalP"/>
    </source>
</evidence>
<dbReference type="eggNOG" id="COG2755">
    <property type="taxonomic scope" value="Bacteria"/>
</dbReference>
<protein>
    <submittedName>
        <fullName evidence="3">Lipolytic protein G-D-S-L family</fullName>
    </submittedName>
</protein>
<organism evidence="3 4">
    <name type="scientific">Streptomyces clavuligerus</name>
    <dbReference type="NCBI Taxonomy" id="1901"/>
    <lineage>
        <taxon>Bacteria</taxon>
        <taxon>Bacillati</taxon>
        <taxon>Actinomycetota</taxon>
        <taxon>Actinomycetes</taxon>
        <taxon>Kitasatosporales</taxon>
        <taxon>Streptomycetaceae</taxon>
        <taxon>Streptomyces</taxon>
    </lineage>
</organism>